<gene>
    <name evidence="5" type="ORF">GFER_15300</name>
</gene>
<name>A0A0C2DQM8_9BACT</name>
<dbReference type="CDD" id="cd00009">
    <property type="entry name" value="AAA"/>
    <property type="match status" value="1"/>
</dbReference>
<dbReference type="AlphaFoldDB" id="A0A0C2DQM8"/>
<dbReference type="EMBL" id="JWJD01000008">
    <property type="protein sequence ID" value="KIH75724.1"/>
    <property type="molecule type" value="Genomic_DNA"/>
</dbReference>
<dbReference type="PANTHER" id="PTHR42759">
    <property type="entry name" value="MOXR FAMILY PROTEIN"/>
    <property type="match status" value="1"/>
</dbReference>
<dbReference type="Gene3D" id="3.40.50.300">
    <property type="entry name" value="P-loop containing nucleotide triphosphate hydrolases"/>
    <property type="match status" value="1"/>
</dbReference>
<dbReference type="Pfam" id="PF07726">
    <property type="entry name" value="AAA_3"/>
    <property type="match status" value="1"/>
</dbReference>
<organism evidence="5 6">
    <name type="scientific">Geoalkalibacter ferrihydriticus DSM 17813</name>
    <dbReference type="NCBI Taxonomy" id="1121915"/>
    <lineage>
        <taxon>Bacteria</taxon>
        <taxon>Pseudomonadati</taxon>
        <taxon>Thermodesulfobacteriota</taxon>
        <taxon>Desulfuromonadia</taxon>
        <taxon>Desulfuromonadales</taxon>
        <taxon>Geoalkalibacteraceae</taxon>
        <taxon>Geoalkalibacter</taxon>
    </lineage>
</organism>
<dbReference type="InterPro" id="IPR041628">
    <property type="entry name" value="ChlI/MoxR_AAA_lid"/>
</dbReference>
<proteinExistence type="inferred from homology"/>
<evidence type="ECO:0000259" key="4">
    <source>
        <dbReference type="SMART" id="SM00382"/>
    </source>
</evidence>
<comment type="caution">
    <text evidence="5">The sequence shown here is derived from an EMBL/GenBank/DDBJ whole genome shotgun (WGS) entry which is preliminary data.</text>
</comment>
<dbReference type="PANTHER" id="PTHR42759:SF5">
    <property type="entry name" value="METHANOL DEHYDROGENASE REGULATOR"/>
    <property type="match status" value="1"/>
</dbReference>
<dbReference type="FunFam" id="3.40.50.300:FF:000640">
    <property type="entry name" value="MoxR family ATPase"/>
    <property type="match status" value="1"/>
</dbReference>
<accession>A0A0C2DQM8</accession>
<protein>
    <submittedName>
        <fullName evidence="5">ATPase AAA</fullName>
    </submittedName>
</protein>
<reference evidence="5 6" key="1">
    <citation type="submission" date="2014-12" db="EMBL/GenBank/DDBJ databases">
        <title>Genomes of Geoalkalibacter ferrihydriticus and Geoalkalibacter subterraneus, two haloalkaliphilic metal-reducing members of the Geobacteraceae.</title>
        <authorList>
            <person name="Badalamenti J.P."/>
            <person name="Torres C.I."/>
            <person name="Krajmalnik-Brown R."/>
            <person name="Bond D.R."/>
        </authorList>
    </citation>
    <scope>NUCLEOTIDE SEQUENCE [LARGE SCALE GENOMIC DNA]</scope>
    <source>
        <strain evidence="5 6">DSM 17813</strain>
    </source>
</reference>
<dbReference type="SUPFAM" id="SSF52540">
    <property type="entry name" value="P-loop containing nucleoside triphosphate hydrolases"/>
    <property type="match status" value="1"/>
</dbReference>
<evidence type="ECO:0000256" key="2">
    <source>
        <dbReference type="ARBA" id="ARBA00022840"/>
    </source>
</evidence>
<comment type="similarity">
    <text evidence="3">Belongs to the MoxR family.</text>
</comment>
<dbReference type="Proteomes" id="UP000035068">
    <property type="component" value="Unassembled WGS sequence"/>
</dbReference>
<evidence type="ECO:0000256" key="1">
    <source>
        <dbReference type="ARBA" id="ARBA00022741"/>
    </source>
</evidence>
<evidence type="ECO:0000313" key="5">
    <source>
        <dbReference type="EMBL" id="KIH75724.1"/>
    </source>
</evidence>
<dbReference type="InterPro" id="IPR011703">
    <property type="entry name" value="ATPase_AAA-3"/>
</dbReference>
<sequence length="312" mass="34065">MVLAERDHIVQVIDTLANQHLQGKVRAVRLAIIALLSGGHILLEDIPGLGKTTLALALARVLGLSFGRIQCTSDLLPSDITGLSIYRREENRFEFMPGPIFNNLVLVDEINRAMPKTQSALLEAMEERRVTVEGTTHVLPEPFLVIATQNPVEQIGTFPLPESQLDRFNLCTGIGYPPAAVEKSIIGGGSVRDRIGRLQPLLSQAQILNARAALRKVHLGEKVVDYIHALVVASREHAAVLTGVSTRGAITLGEAGRAAAYLDGRDFVTPEDVKQVATATLAHRLILRPEHESLRKEDLLRLLLNDLPVPRA</sequence>
<dbReference type="InterPro" id="IPR050764">
    <property type="entry name" value="CbbQ/NirQ/NorQ/GpvN"/>
</dbReference>
<dbReference type="GO" id="GO:0005524">
    <property type="term" value="F:ATP binding"/>
    <property type="evidence" value="ECO:0007669"/>
    <property type="project" value="UniProtKB-KW"/>
</dbReference>
<dbReference type="InterPro" id="IPR003593">
    <property type="entry name" value="AAA+_ATPase"/>
</dbReference>
<feature type="domain" description="AAA+ ATPase" evidence="4">
    <location>
        <begin position="37"/>
        <end position="178"/>
    </location>
</feature>
<keyword evidence="6" id="KW-1185">Reference proteome</keyword>
<dbReference type="Pfam" id="PF17863">
    <property type="entry name" value="AAA_lid_2"/>
    <property type="match status" value="1"/>
</dbReference>
<keyword evidence="1" id="KW-0547">Nucleotide-binding</keyword>
<keyword evidence="2" id="KW-0067">ATP-binding</keyword>
<dbReference type="InterPro" id="IPR027417">
    <property type="entry name" value="P-loop_NTPase"/>
</dbReference>
<evidence type="ECO:0000313" key="6">
    <source>
        <dbReference type="Proteomes" id="UP000035068"/>
    </source>
</evidence>
<dbReference type="GO" id="GO:0016887">
    <property type="term" value="F:ATP hydrolysis activity"/>
    <property type="evidence" value="ECO:0007669"/>
    <property type="project" value="InterPro"/>
</dbReference>
<dbReference type="RefSeq" id="WP_040100875.1">
    <property type="nucleotide sequence ID" value="NZ_JWJD01000008.1"/>
</dbReference>
<dbReference type="Gene3D" id="1.10.8.80">
    <property type="entry name" value="Magnesium chelatase subunit I, C-Terminal domain"/>
    <property type="match status" value="1"/>
</dbReference>
<dbReference type="PIRSF" id="PIRSF002849">
    <property type="entry name" value="AAA_ATPase_chaperone_MoxR_prd"/>
    <property type="match status" value="1"/>
</dbReference>
<dbReference type="SMART" id="SM00382">
    <property type="entry name" value="AAA"/>
    <property type="match status" value="1"/>
</dbReference>
<evidence type="ECO:0000256" key="3">
    <source>
        <dbReference type="ARBA" id="ARBA00061607"/>
    </source>
</evidence>